<dbReference type="InterPro" id="IPR004360">
    <property type="entry name" value="Glyas_Fos-R_dOase_dom"/>
</dbReference>
<dbReference type="InterPro" id="IPR029068">
    <property type="entry name" value="Glyas_Bleomycin-R_OHBP_Dase"/>
</dbReference>
<dbReference type="Gene3D" id="3.10.180.10">
    <property type="entry name" value="2,3-Dihydroxybiphenyl 1,2-Dioxygenase, domain 1"/>
    <property type="match status" value="1"/>
</dbReference>
<evidence type="ECO:0000313" key="3">
    <source>
        <dbReference type="Proteomes" id="UP001610444"/>
    </source>
</evidence>
<evidence type="ECO:0000259" key="1">
    <source>
        <dbReference type="PROSITE" id="PS51819"/>
    </source>
</evidence>
<dbReference type="Proteomes" id="UP001610444">
    <property type="component" value="Unassembled WGS sequence"/>
</dbReference>
<dbReference type="InterPro" id="IPR037523">
    <property type="entry name" value="VOC_core"/>
</dbReference>
<organism evidence="2 3">
    <name type="scientific">Aspergillus pseudodeflectus</name>
    <dbReference type="NCBI Taxonomy" id="176178"/>
    <lineage>
        <taxon>Eukaryota</taxon>
        <taxon>Fungi</taxon>
        <taxon>Dikarya</taxon>
        <taxon>Ascomycota</taxon>
        <taxon>Pezizomycotina</taxon>
        <taxon>Eurotiomycetes</taxon>
        <taxon>Eurotiomycetidae</taxon>
        <taxon>Eurotiales</taxon>
        <taxon>Aspergillaceae</taxon>
        <taxon>Aspergillus</taxon>
        <taxon>Aspergillus subgen. Nidulantes</taxon>
    </lineage>
</organism>
<dbReference type="Pfam" id="PF00903">
    <property type="entry name" value="Glyoxalase"/>
    <property type="match status" value="1"/>
</dbReference>
<evidence type="ECO:0000313" key="2">
    <source>
        <dbReference type="EMBL" id="KAL2839860.1"/>
    </source>
</evidence>
<dbReference type="GeneID" id="98156916"/>
<sequence>MATGNGIGFELFHFIDPPFRPRAHDFEYHYGGFFHICVTDADPAALAERMVQAGGKRVHGSAVRVAGGAAVCQYVKDPWGNVVEILDMSFDRMATLDAVREA</sequence>
<accession>A0ABR4JII5</accession>
<dbReference type="EMBL" id="JBFXLR010000070">
    <property type="protein sequence ID" value="KAL2839860.1"/>
    <property type="molecule type" value="Genomic_DNA"/>
</dbReference>
<feature type="domain" description="VOC" evidence="1">
    <location>
        <begin position="1"/>
        <end position="88"/>
    </location>
</feature>
<reference evidence="2 3" key="1">
    <citation type="submission" date="2024-07" db="EMBL/GenBank/DDBJ databases">
        <title>Section-level genome sequencing and comparative genomics of Aspergillus sections Usti and Cavernicolus.</title>
        <authorList>
            <consortium name="Lawrence Berkeley National Laboratory"/>
            <person name="Nybo J.L."/>
            <person name="Vesth T.C."/>
            <person name="Theobald S."/>
            <person name="Frisvad J.C."/>
            <person name="Larsen T.O."/>
            <person name="Kjaerboelling I."/>
            <person name="Rothschild-Mancinelli K."/>
            <person name="Lyhne E.K."/>
            <person name="Kogle M.E."/>
            <person name="Barry K."/>
            <person name="Clum A."/>
            <person name="Na H."/>
            <person name="Ledsgaard L."/>
            <person name="Lin J."/>
            <person name="Lipzen A."/>
            <person name="Kuo A."/>
            <person name="Riley R."/>
            <person name="Mondo S."/>
            <person name="LaButti K."/>
            <person name="Haridas S."/>
            <person name="Pangalinan J."/>
            <person name="Salamov A.A."/>
            <person name="Simmons B.A."/>
            <person name="Magnuson J.K."/>
            <person name="Chen J."/>
            <person name="Drula E."/>
            <person name="Henrissat B."/>
            <person name="Wiebenga A."/>
            <person name="Lubbers R.J."/>
            <person name="Gomes A.C."/>
            <person name="Macurrencykelacurrency M.R."/>
            <person name="Stajich J."/>
            <person name="Grigoriev I.V."/>
            <person name="Mortensen U.H."/>
            <person name="De vries R.P."/>
            <person name="Baker S.E."/>
            <person name="Andersen M.R."/>
        </authorList>
    </citation>
    <scope>NUCLEOTIDE SEQUENCE [LARGE SCALE GENOMIC DNA]</scope>
    <source>
        <strain evidence="2 3">CBS 756.74</strain>
    </source>
</reference>
<gene>
    <name evidence="2" type="ORF">BJX68DRAFT_247287</name>
</gene>
<dbReference type="SUPFAM" id="SSF54593">
    <property type="entry name" value="Glyoxalase/Bleomycin resistance protein/Dihydroxybiphenyl dioxygenase"/>
    <property type="match status" value="1"/>
</dbReference>
<dbReference type="PROSITE" id="PS51819">
    <property type="entry name" value="VOC"/>
    <property type="match status" value="1"/>
</dbReference>
<protein>
    <recommendedName>
        <fullName evidence="1">VOC domain-containing protein</fullName>
    </recommendedName>
</protein>
<name>A0ABR4JII5_9EURO</name>
<comment type="caution">
    <text evidence="2">The sequence shown here is derived from an EMBL/GenBank/DDBJ whole genome shotgun (WGS) entry which is preliminary data.</text>
</comment>
<proteinExistence type="predicted"/>
<dbReference type="RefSeq" id="XP_070893748.1">
    <property type="nucleotide sequence ID" value="XM_071041752.1"/>
</dbReference>
<keyword evidence="3" id="KW-1185">Reference proteome</keyword>